<evidence type="ECO:0000256" key="1">
    <source>
        <dbReference type="SAM" id="MobiDB-lite"/>
    </source>
</evidence>
<feature type="compositionally biased region" description="Basic and acidic residues" evidence="1">
    <location>
        <begin position="361"/>
        <end position="375"/>
    </location>
</feature>
<dbReference type="InterPro" id="IPR039448">
    <property type="entry name" value="Beta_helix"/>
</dbReference>
<proteinExistence type="predicted"/>
<dbReference type="RefSeq" id="WP_270046193.1">
    <property type="nucleotide sequence ID" value="NZ_JAPDOD010000081.1"/>
</dbReference>
<evidence type="ECO:0000259" key="2">
    <source>
        <dbReference type="Pfam" id="PF13229"/>
    </source>
</evidence>
<dbReference type="InterPro" id="IPR011050">
    <property type="entry name" value="Pectin_lyase_fold/virulence"/>
</dbReference>
<accession>A0A9X3N4M8</accession>
<dbReference type="EMBL" id="JAPDOD010000081">
    <property type="protein sequence ID" value="MDA0166940.1"/>
    <property type="molecule type" value="Genomic_DNA"/>
</dbReference>
<feature type="region of interest" description="Disordered" evidence="1">
    <location>
        <begin position="352"/>
        <end position="375"/>
    </location>
</feature>
<sequence>MAAIASAVVLVRSLARNDASPKSATLTATPATLTSVFHDAPGGSTIVLSGGTYGTFRGGKKQPPVSLEAAPGAHVTLAIDFSPAVGVHVSGVTVTSAQIAGQSRHIRISNSRFSGATVIRADKLVNADIVLSRNTHRDINVCATCLEGRIDVTGQANGPSGVVIENSTFGPGGNADGVQTGGYGVQILNNEFTGIHESAGVHTDAIQLYGSRATRIEGNWIHDTSSGIMAADGADHEVIENNVIAPGGYPFAISIRSDNGSIIRNNTLPDGKCAWNLACGIVALGTTPGKSEGSGTSVVGNILSEVSLTGGATGEQDYNLIAHGPLAGAHDRAGVPTYTAGHQPDTLAGYTLAVGSPGRRTAQDGNDRGRRDATR</sequence>
<evidence type="ECO:0000313" key="3">
    <source>
        <dbReference type="EMBL" id="MDA0166940.1"/>
    </source>
</evidence>
<dbReference type="Proteomes" id="UP001149140">
    <property type="component" value="Unassembled WGS sequence"/>
</dbReference>
<comment type="caution">
    <text evidence="3">The sequence shown here is derived from an EMBL/GenBank/DDBJ whole genome shotgun (WGS) entry which is preliminary data.</text>
</comment>
<feature type="domain" description="Right handed beta helix" evidence="2">
    <location>
        <begin position="106"/>
        <end position="267"/>
    </location>
</feature>
<dbReference type="AlphaFoldDB" id="A0A9X3N4M8"/>
<reference evidence="3" key="1">
    <citation type="submission" date="2022-10" db="EMBL/GenBank/DDBJ databases">
        <title>The WGS of Solirubrobacter ginsenosidimutans DSM 21036.</title>
        <authorList>
            <person name="Jiang Z."/>
        </authorList>
    </citation>
    <scope>NUCLEOTIDE SEQUENCE</scope>
    <source>
        <strain evidence="3">DSM 21036</strain>
    </source>
</reference>
<keyword evidence="4" id="KW-1185">Reference proteome</keyword>
<dbReference type="Gene3D" id="2.160.20.10">
    <property type="entry name" value="Single-stranded right-handed beta-helix, Pectin lyase-like"/>
    <property type="match status" value="1"/>
</dbReference>
<dbReference type="InterPro" id="IPR012334">
    <property type="entry name" value="Pectin_lyas_fold"/>
</dbReference>
<protein>
    <submittedName>
        <fullName evidence="3">Right-handed parallel beta-helix repeat-containing protein</fullName>
    </submittedName>
</protein>
<organism evidence="3 4">
    <name type="scientific">Solirubrobacter ginsenosidimutans</name>
    <dbReference type="NCBI Taxonomy" id="490573"/>
    <lineage>
        <taxon>Bacteria</taxon>
        <taxon>Bacillati</taxon>
        <taxon>Actinomycetota</taxon>
        <taxon>Thermoleophilia</taxon>
        <taxon>Solirubrobacterales</taxon>
        <taxon>Solirubrobacteraceae</taxon>
        <taxon>Solirubrobacter</taxon>
    </lineage>
</organism>
<evidence type="ECO:0000313" key="4">
    <source>
        <dbReference type="Proteomes" id="UP001149140"/>
    </source>
</evidence>
<gene>
    <name evidence="3" type="ORF">OM076_42160</name>
</gene>
<name>A0A9X3N4M8_9ACTN</name>
<dbReference type="SUPFAM" id="SSF51126">
    <property type="entry name" value="Pectin lyase-like"/>
    <property type="match status" value="1"/>
</dbReference>
<dbReference type="Pfam" id="PF13229">
    <property type="entry name" value="Beta_helix"/>
    <property type="match status" value="1"/>
</dbReference>